<evidence type="ECO:0000313" key="2">
    <source>
        <dbReference type="Proteomes" id="UP001056120"/>
    </source>
</evidence>
<sequence length="250" mass="26794">MGGAAFSLNDVPINDDNKGKNIPCGRISQLGGVVPPVCQNNTEVDFMGNLGSDPFGLHELIFNMKVNSKKKRKAHVRSSGQKNNKVTDLLSDPRKKIKVKATNLSARADHSQSLYSSSSLRSGEGKHTSTFSGGGAESPIPDEHSTSNQGGENGGEAGLGGSWSPDGKGTQNYASIPVDLNETPMASTSMGREWGLDDSRCSDLEMEVQVTIGIGRCVGIDVSSFKDQIRDLILGEGVKNWFDGFYEHKF</sequence>
<name>A0ACB9JVK9_9ASTR</name>
<proteinExistence type="predicted"/>
<dbReference type="EMBL" id="CM042019">
    <property type="protein sequence ID" value="KAI3824053.1"/>
    <property type="molecule type" value="Genomic_DNA"/>
</dbReference>
<accession>A0ACB9JVK9</accession>
<reference evidence="2" key="1">
    <citation type="journal article" date="2022" name="Mol. Ecol. Resour.">
        <title>The genomes of chicory, endive, great burdock and yacon provide insights into Asteraceae palaeo-polyploidization history and plant inulin production.</title>
        <authorList>
            <person name="Fan W."/>
            <person name="Wang S."/>
            <person name="Wang H."/>
            <person name="Wang A."/>
            <person name="Jiang F."/>
            <person name="Liu H."/>
            <person name="Zhao H."/>
            <person name="Xu D."/>
            <person name="Zhang Y."/>
        </authorList>
    </citation>
    <scope>NUCLEOTIDE SEQUENCE [LARGE SCALE GENOMIC DNA]</scope>
    <source>
        <strain evidence="2">cv. Yunnan</strain>
    </source>
</reference>
<reference evidence="1 2" key="2">
    <citation type="journal article" date="2022" name="Mol. Ecol. Resour.">
        <title>The genomes of chicory, endive, great burdock and yacon provide insights into Asteraceae paleo-polyploidization history and plant inulin production.</title>
        <authorList>
            <person name="Fan W."/>
            <person name="Wang S."/>
            <person name="Wang H."/>
            <person name="Wang A."/>
            <person name="Jiang F."/>
            <person name="Liu H."/>
            <person name="Zhao H."/>
            <person name="Xu D."/>
            <person name="Zhang Y."/>
        </authorList>
    </citation>
    <scope>NUCLEOTIDE SEQUENCE [LARGE SCALE GENOMIC DNA]</scope>
    <source>
        <strain evidence="2">cv. Yunnan</strain>
        <tissue evidence="1">Leaves</tissue>
    </source>
</reference>
<keyword evidence="2" id="KW-1185">Reference proteome</keyword>
<comment type="caution">
    <text evidence="1">The sequence shown here is derived from an EMBL/GenBank/DDBJ whole genome shotgun (WGS) entry which is preliminary data.</text>
</comment>
<protein>
    <submittedName>
        <fullName evidence="1">Uncharacterized protein</fullName>
    </submittedName>
</protein>
<gene>
    <name evidence="1" type="ORF">L1987_05500</name>
</gene>
<organism evidence="1 2">
    <name type="scientific">Smallanthus sonchifolius</name>
    <dbReference type="NCBI Taxonomy" id="185202"/>
    <lineage>
        <taxon>Eukaryota</taxon>
        <taxon>Viridiplantae</taxon>
        <taxon>Streptophyta</taxon>
        <taxon>Embryophyta</taxon>
        <taxon>Tracheophyta</taxon>
        <taxon>Spermatophyta</taxon>
        <taxon>Magnoliopsida</taxon>
        <taxon>eudicotyledons</taxon>
        <taxon>Gunneridae</taxon>
        <taxon>Pentapetalae</taxon>
        <taxon>asterids</taxon>
        <taxon>campanulids</taxon>
        <taxon>Asterales</taxon>
        <taxon>Asteraceae</taxon>
        <taxon>Asteroideae</taxon>
        <taxon>Heliantheae alliance</taxon>
        <taxon>Millerieae</taxon>
        <taxon>Smallanthus</taxon>
    </lineage>
</organism>
<evidence type="ECO:0000313" key="1">
    <source>
        <dbReference type="EMBL" id="KAI3824053.1"/>
    </source>
</evidence>
<dbReference type="Proteomes" id="UP001056120">
    <property type="component" value="Linkage Group LG02"/>
</dbReference>